<name>A0A0X3VAP1_9ACTN</name>
<comment type="caution">
    <text evidence="1">The sequence shown here is derived from an EMBL/GenBank/DDBJ whole genome shotgun (WGS) entry which is preliminary data.</text>
</comment>
<dbReference type="Gene3D" id="3.30.750.24">
    <property type="entry name" value="STAS domain"/>
    <property type="match status" value="1"/>
</dbReference>
<evidence type="ECO:0008006" key="3">
    <source>
        <dbReference type="Google" id="ProtNLM"/>
    </source>
</evidence>
<sequence>MHGVWSHRLGVDVVAGLRARFADAPAGVIIDLHGMTDDDAASLPLWLAARRAAAAIRPTVPLALCMPATTVLETRLRRIGAERLPIFTTMPEARAAMAARIPA</sequence>
<protein>
    <recommendedName>
        <fullName evidence="3">STAS domain-containing protein</fullName>
    </recommendedName>
</protein>
<keyword evidence="2" id="KW-1185">Reference proteome</keyword>
<organism evidence="1 2">
    <name type="scientific">Actinoplanes awajinensis subsp. mycoplanecinus</name>
    <dbReference type="NCBI Taxonomy" id="135947"/>
    <lineage>
        <taxon>Bacteria</taxon>
        <taxon>Bacillati</taxon>
        <taxon>Actinomycetota</taxon>
        <taxon>Actinomycetes</taxon>
        <taxon>Micromonosporales</taxon>
        <taxon>Micromonosporaceae</taxon>
        <taxon>Actinoplanes</taxon>
    </lineage>
</organism>
<dbReference type="InterPro" id="IPR036513">
    <property type="entry name" value="STAS_dom_sf"/>
</dbReference>
<reference evidence="1 2" key="1">
    <citation type="submission" date="2015-10" db="EMBL/GenBank/DDBJ databases">
        <authorList>
            <person name="Gilbert D.G."/>
        </authorList>
    </citation>
    <scope>NUCLEOTIDE SEQUENCE [LARGE SCALE GENOMIC DNA]</scope>
    <source>
        <strain evidence="1 2">NRRL B-16712</strain>
    </source>
</reference>
<accession>A0A0X3VAP1</accession>
<proteinExistence type="predicted"/>
<dbReference type="Proteomes" id="UP000053244">
    <property type="component" value="Unassembled WGS sequence"/>
</dbReference>
<dbReference type="AlphaFoldDB" id="A0A0X3VAP1"/>
<evidence type="ECO:0000313" key="1">
    <source>
        <dbReference type="EMBL" id="KUL41815.1"/>
    </source>
</evidence>
<evidence type="ECO:0000313" key="2">
    <source>
        <dbReference type="Proteomes" id="UP000053244"/>
    </source>
</evidence>
<gene>
    <name evidence="1" type="ORF">ADL15_02905</name>
</gene>
<dbReference type="EMBL" id="LLZH01000009">
    <property type="protein sequence ID" value="KUL41815.1"/>
    <property type="molecule type" value="Genomic_DNA"/>
</dbReference>